<feature type="transmembrane region" description="Helical" evidence="1">
    <location>
        <begin position="94"/>
        <end position="117"/>
    </location>
</feature>
<evidence type="ECO:0000313" key="4">
    <source>
        <dbReference type="Proteomes" id="UP001219901"/>
    </source>
</evidence>
<reference evidence="3" key="2">
    <citation type="journal article" date="2023" name="Nat. Commun.">
        <title>Cultivation of marine bacteria of the SAR202 clade.</title>
        <authorList>
            <person name="Lim Y."/>
            <person name="Seo J.H."/>
            <person name="Giovannoni S.J."/>
            <person name="Kang I."/>
            <person name="Cho J.C."/>
        </authorList>
    </citation>
    <scope>NUCLEOTIDE SEQUENCE</scope>
    <source>
        <strain evidence="3">JH1073</strain>
    </source>
</reference>
<keyword evidence="1" id="KW-1133">Transmembrane helix</keyword>
<feature type="transmembrane region" description="Helical" evidence="1">
    <location>
        <begin position="192"/>
        <end position="209"/>
    </location>
</feature>
<evidence type="ECO:0000313" key="2">
    <source>
        <dbReference type="EMBL" id="MDG0866152.1"/>
    </source>
</evidence>
<accession>A0AAJ6CSC3</accession>
<organism evidence="3 4">
    <name type="scientific">Candidatus Lucifugimonas marina</name>
    <dbReference type="NCBI Taxonomy" id="3038979"/>
    <lineage>
        <taxon>Bacteria</taxon>
        <taxon>Bacillati</taxon>
        <taxon>Chloroflexota</taxon>
        <taxon>Dehalococcoidia</taxon>
        <taxon>SAR202 cluster</taxon>
        <taxon>Candidatus Lucifugimonadales</taxon>
        <taxon>Candidatus Lucifugimonadaceae</taxon>
        <taxon>Candidatus Lucifugimonas</taxon>
    </lineage>
</organism>
<feature type="transmembrane region" description="Helical" evidence="1">
    <location>
        <begin position="58"/>
        <end position="82"/>
    </location>
</feature>
<protein>
    <recommendedName>
        <fullName evidence="6">DUF4386 family protein</fullName>
    </recommendedName>
</protein>
<feature type="transmembrane region" description="Helical" evidence="1">
    <location>
        <begin position="166"/>
        <end position="185"/>
    </location>
</feature>
<evidence type="ECO:0000256" key="1">
    <source>
        <dbReference type="SAM" id="Phobius"/>
    </source>
</evidence>
<reference evidence="4 5" key="1">
    <citation type="submission" date="2019-11" db="EMBL/GenBank/DDBJ databases">
        <authorList>
            <person name="Cho J.-C."/>
        </authorList>
    </citation>
    <scope>NUCLEOTIDE SEQUENCE [LARGE SCALE GENOMIC DNA]</scope>
    <source>
        <strain evidence="3 4">JH1073</strain>
        <strain evidence="2 5">JH702</strain>
    </source>
</reference>
<evidence type="ECO:0008006" key="6">
    <source>
        <dbReference type="Google" id="ProtNLM"/>
    </source>
</evidence>
<dbReference type="EMBL" id="WMBE01000001">
    <property type="protein sequence ID" value="MDG0866152.1"/>
    <property type="molecule type" value="Genomic_DNA"/>
</dbReference>
<keyword evidence="4" id="KW-1185">Reference proteome</keyword>
<feature type="transmembrane region" description="Helical" evidence="1">
    <location>
        <begin position="215"/>
        <end position="237"/>
    </location>
</feature>
<dbReference type="Proteomes" id="UP001321249">
    <property type="component" value="Unassembled WGS sequence"/>
</dbReference>
<proteinExistence type="predicted"/>
<sequence length="242" mass="25201">MTTAGTPTGKLDAIAKWSLIVGPLLVIIFNFLMPTNGIEPINPEDSDSYIKALGDDAGIVQVYTVIILLGIILYTRAIIGLWRIAPEGQSRYRMTIGVLGGVSALSLWAIVLALTLAETSIAEKLATATAGAQAGVAGAAEQAGAATIIAKSIHAALFGVYQTATYVAYISLIPLGGGLAISGIIRKEWGWAIALIGAATVILTSIFPVKTEEGVMLFGIMALIWGIVLTVMGIMIAKADMD</sequence>
<keyword evidence="1" id="KW-0812">Transmembrane</keyword>
<name>A0AAJ6CSC3_9CHLR</name>
<dbReference type="RefSeq" id="WP_342822503.1">
    <property type="nucleotide sequence ID" value="NZ_CP046146.1"/>
</dbReference>
<dbReference type="EMBL" id="CP046147">
    <property type="protein sequence ID" value="WFG39128.1"/>
    <property type="molecule type" value="Genomic_DNA"/>
</dbReference>
<reference evidence="4" key="3">
    <citation type="submission" date="2023-06" db="EMBL/GenBank/DDBJ databases">
        <title>Pangenomics reveal diversification of enzyme families and niche specialization in globally abundant SAR202 bacteria.</title>
        <authorList>
            <person name="Saw J.H.W."/>
        </authorList>
    </citation>
    <scope>NUCLEOTIDE SEQUENCE [LARGE SCALE GENOMIC DNA]</scope>
    <source>
        <strain evidence="4">JH1073</strain>
    </source>
</reference>
<feature type="transmembrane region" description="Helical" evidence="1">
    <location>
        <begin position="17"/>
        <end position="38"/>
    </location>
</feature>
<dbReference type="Proteomes" id="UP001219901">
    <property type="component" value="Chromosome"/>
</dbReference>
<keyword evidence="1" id="KW-0472">Membrane</keyword>
<dbReference type="AlphaFoldDB" id="A0AAJ6CSC3"/>
<evidence type="ECO:0000313" key="3">
    <source>
        <dbReference type="EMBL" id="WFG39128.1"/>
    </source>
</evidence>
<gene>
    <name evidence="2" type="ORF">GKO46_03590</name>
    <name evidence="3" type="ORF">GKO48_05670</name>
</gene>
<evidence type="ECO:0000313" key="5">
    <source>
        <dbReference type="Proteomes" id="UP001321249"/>
    </source>
</evidence>